<dbReference type="AlphaFoldDB" id="A0A2M8EM22"/>
<feature type="transmembrane region" description="Helical" evidence="1">
    <location>
        <begin position="12"/>
        <end position="33"/>
    </location>
</feature>
<proteinExistence type="predicted"/>
<keyword evidence="1" id="KW-1133">Transmembrane helix</keyword>
<sequence length="234" mass="25986">MQKTLSAKHIILPVIYYFSLSFGLLFISMYWLVNGSGEIAKSNAQVEFQEASDFRINLAPSANEDVIIQEKINPEEITENCQNIEARKINAFFEKRKTPLAGYGCVFLKEALLNDLNPYLLPAIAQAESSGGKTTPKKDNGEESYNAWGWAVYDDKSKTIEVDGYASESWEVFIGRVAGGIKVKADNRGLTTSPQDVVVWYNPGSVITAGGDPDLSHWARRVSTFMGMIEETEI</sequence>
<organism evidence="2 3">
    <name type="scientific">candidate division WWE3 bacterium CG_4_9_14_0_2_um_filter_35_11</name>
    <dbReference type="NCBI Taxonomy" id="1975077"/>
    <lineage>
        <taxon>Bacteria</taxon>
        <taxon>Katanobacteria</taxon>
    </lineage>
</organism>
<accession>A0A2M8EM22</accession>
<name>A0A2M8EM22_UNCKA</name>
<evidence type="ECO:0000256" key="1">
    <source>
        <dbReference type="SAM" id="Phobius"/>
    </source>
</evidence>
<keyword evidence="1" id="KW-0812">Transmembrane</keyword>
<comment type="caution">
    <text evidence="2">The sequence shown here is derived from an EMBL/GenBank/DDBJ whole genome shotgun (WGS) entry which is preliminary data.</text>
</comment>
<reference evidence="3" key="1">
    <citation type="submission" date="2017-09" db="EMBL/GenBank/DDBJ databases">
        <title>Depth-based differentiation of microbial function through sediment-hosted aquifers and enrichment of novel symbionts in the deep terrestrial subsurface.</title>
        <authorList>
            <person name="Probst A.J."/>
            <person name="Ladd B."/>
            <person name="Jarett J.K."/>
            <person name="Geller-Mcgrath D.E."/>
            <person name="Sieber C.M.K."/>
            <person name="Emerson J.B."/>
            <person name="Anantharaman K."/>
            <person name="Thomas B.C."/>
            <person name="Malmstrom R."/>
            <person name="Stieglmeier M."/>
            <person name="Klingl A."/>
            <person name="Woyke T."/>
            <person name="Ryan C.M."/>
            <person name="Banfield J.F."/>
        </authorList>
    </citation>
    <scope>NUCLEOTIDE SEQUENCE [LARGE SCALE GENOMIC DNA]</scope>
</reference>
<protein>
    <submittedName>
        <fullName evidence="2">Uncharacterized protein</fullName>
    </submittedName>
</protein>
<evidence type="ECO:0000313" key="2">
    <source>
        <dbReference type="EMBL" id="PJC23778.1"/>
    </source>
</evidence>
<evidence type="ECO:0000313" key="3">
    <source>
        <dbReference type="Proteomes" id="UP000229756"/>
    </source>
</evidence>
<keyword evidence="1" id="KW-0472">Membrane</keyword>
<dbReference type="Proteomes" id="UP000229756">
    <property type="component" value="Unassembled WGS sequence"/>
</dbReference>
<gene>
    <name evidence="2" type="ORF">CO058_01730</name>
</gene>
<dbReference type="EMBL" id="PFSJ01000012">
    <property type="protein sequence ID" value="PJC23778.1"/>
    <property type="molecule type" value="Genomic_DNA"/>
</dbReference>